<evidence type="ECO:0000313" key="1">
    <source>
        <dbReference type="EMBL" id="KAI5676178.1"/>
    </source>
</evidence>
<name>A0ACC0BU19_CATRO</name>
<accession>A0ACC0BU19</accession>
<dbReference type="EMBL" id="CM044702">
    <property type="protein sequence ID" value="KAI5676178.1"/>
    <property type="molecule type" value="Genomic_DNA"/>
</dbReference>
<sequence length="188" mass="22025">MDALFYTARQAYRQETARAARLEMELAQIREAYVAQEREILELIHERDWLRRFLTKFFSTARNSVDRACDKLESRPGYFGSQCHQAENMSGSQSPNHTDEAMSDSSQNRHSEPIREATPCPKQATHKFYGEVEEEIKAEPFLEQLNDIYYTLKYEDALRVMFAAFTLRGMAKDWWLRASEARTLKNQP</sequence>
<dbReference type="Proteomes" id="UP001060085">
    <property type="component" value="Linkage Group LG02"/>
</dbReference>
<protein>
    <submittedName>
        <fullName evidence="1">Uncharacterized protein</fullName>
    </submittedName>
</protein>
<gene>
    <name evidence="1" type="ORF">M9H77_07128</name>
</gene>
<evidence type="ECO:0000313" key="2">
    <source>
        <dbReference type="Proteomes" id="UP001060085"/>
    </source>
</evidence>
<keyword evidence="2" id="KW-1185">Reference proteome</keyword>
<organism evidence="1 2">
    <name type="scientific">Catharanthus roseus</name>
    <name type="common">Madagascar periwinkle</name>
    <name type="synonym">Vinca rosea</name>
    <dbReference type="NCBI Taxonomy" id="4058"/>
    <lineage>
        <taxon>Eukaryota</taxon>
        <taxon>Viridiplantae</taxon>
        <taxon>Streptophyta</taxon>
        <taxon>Embryophyta</taxon>
        <taxon>Tracheophyta</taxon>
        <taxon>Spermatophyta</taxon>
        <taxon>Magnoliopsida</taxon>
        <taxon>eudicotyledons</taxon>
        <taxon>Gunneridae</taxon>
        <taxon>Pentapetalae</taxon>
        <taxon>asterids</taxon>
        <taxon>lamiids</taxon>
        <taxon>Gentianales</taxon>
        <taxon>Apocynaceae</taxon>
        <taxon>Rauvolfioideae</taxon>
        <taxon>Vinceae</taxon>
        <taxon>Catharanthinae</taxon>
        <taxon>Catharanthus</taxon>
    </lineage>
</organism>
<reference evidence="2" key="1">
    <citation type="journal article" date="2023" name="Nat. Plants">
        <title>Single-cell RNA sequencing provides a high-resolution roadmap for understanding the multicellular compartmentation of specialized metabolism.</title>
        <authorList>
            <person name="Sun S."/>
            <person name="Shen X."/>
            <person name="Li Y."/>
            <person name="Li Y."/>
            <person name="Wang S."/>
            <person name="Li R."/>
            <person name="Zhang H."/>
            <person name="Shen G."/>
            <person name="Guo B."/>
            <person name="Wei J."/>
            <person name="Xu J."/>
            <person name="St-Pierre B."/>
            <person name="Chen S."/>
            <person name="Sun C."/>
        </authorList>
    </citation>
    <scope>NUCLEOTIDE SEQUENCE [LARGE SCALE GENOMIC DNA]</scope>
</reference>
<proteinExistence type="predicted"/>
<comment type="caution">
    <text evidence="1">The sequence shown here is derived from an EMBL/GenBank/DDBJ whole genome shotgun (WGS) entry which is preliminary data.</text>
</comment>